<keyword evidence="5" id="KW-1185">Reference proteome</keyword>
<evidence type="ECO:0000259" key="3">
    <source>
        <dbReference type="Pfam" id="PF22504"/>
    </source>
</evidence>
<keyword evidence="2" id="KW-0732">Signal</keyword>
<sequence>MISRGSTSKYRGQAPASTTKVRLAGWSMLVAALVLVTGCTATPGPPTAPTGSTAPGASSGASSPVDTGTSTPASAAGVPSNTVDPAVAATTTEVESTLKKLVAGNPKPDREALRAALASAGIPQQNIEVSVSRTPTGLDVDAMEAAALTGQSCVMGQIRDGGVVVTVLPVLSTGKCFIGDAR</sequence>
<proteinExistence type="predicted"/>
<evidence type="ECO:0000256" key="1">
    <source>
        <dbReference type="SAM" id="MobiDB-lite"/>
    </source>
</evidence>
<dbReference type="Pfam" id="PF22504">
    <property type="entry name" value="DUF6993"/>
    <property type="match status" value="1"/>
</dbReference>
<feature type="region of interest" description="Disordered" evidence="1">
    <location>
        <begin position="45"/>
        <end position="83"/>
    </location>
</feature>
<accession>A0ABW8N5M3</accession>
<feature type="compositionally biased region" description="Polar residues" evidence="1">
    <location>
        <begin position="65"/>
        <end position="83"/>
    </location>
</feature>
<feature type="signal peptide" evidence="2">
    <location>
        <begin position="1"/>
        <end position="41"/>
    </location>
</feature>
<dbReference type="EMBL" id="JBIYEW010000003">
    <property type="protein sequence ID" value="MFK4638867.1"/>
    <property type="molecule type" value="Genomic_DNA"/>
</dbReference>
<evidence type="ECO:0000256" key="2">
    <source>
        <dbReference type="SAM" id="SignalP"/>
    </source>
</evidence>
<name>A0ABW8N5M3_9MICC</name>
<organism evidence="4 5">
    <name type="scientific">Paenarthrobacter histidinolovorans</name>
    <dbReference type="NCBI Taxonomy" id="43664"/>
    <lineage>
        <taxon>Bacteria</taxon>
        <taxon>Bacillati</taxon>
        <taxon>Actinomycetota</taxon>
        <taxon>Actinomycetes</taxon>
        <taxon>Micrococcales</taxon>
        <taxon>Micrococcaceae</taxon>
        <taxon>Paenarthrobacter</taxon>
    </lineage>
</organism>
<dbReference type="RefSeq" id="WP_404594180.1">
    <property type="nucleotide sequence ID" value="NZ_JBIYEW010000003.1"/>
</dbReference>
<gene>
    <name evidence="4" type="ORF">ABIA52_001756</name>
</gene>
<feature type="chain" id="PRO_5047228601" description="DUF6993 domain-containing protein" evidence="2">
    <location>
        <begin position="42"/>
        <end position="182"/>
    </location>
</feature>
<dbReference type="InterPro" id="IPR054262">
    <property type="entry name" value="DUF6993"/>
</dbReference>
<dbReference type="Proteomes" id="UP001620520">
    <property type="component" value="Unassembled WGS sequence"/>
</dbReference>
<evidence type="ECO:0000313" key="5">
    <source>
        <dbReference type="Proteomes" id="UP001620520"/>
    </source>
</evidence>
<evidence type="ECO:0000313" key="4">
    <source>
        <dbReference type="EMBL" id="MFK4638867.1"/>
    </source>
</evidence>
<feature type="domain" description="DUF6993" evidence="3">
    <location>
        <begin position="98"/>
        <end position="180"/>
    </location>
</feature>
<comment type="caution">
    <text evidence="4">The sequence shown here is derived from an EMBL/GenBank/DDBJ whole genome shotgun (WGS) entry which is preliminary data.</text>
</comment>
<feature type="compositionally biased region" description="Low complexity" evidence="1">
    <location>
        <begin position="49"/>
        <end position="64"/>
    </location>
</feature>
<reference evidence="4 5" key="1">
    <citation type="submission" date="2024-10" db="EMBL/GenBank/DDBJ databases">
        <title>Novel secondary metabolite-producing bacteria for plant disease control.</title>
        <authorList>
            <person name="Chevrette M."/>
        </authorList>
    </citation>
    <scope>NUCLEOTIDE SEQUENCE [LARGE SCALE GENOMIC DNA]</scope>
    <source>
        <strain evidence="4 5">J30 TE3557</strain>
    </source>
</reference>
<protein>
    <recommendedName>
        <fullName evidence="3">DUF6993 domain-containing protein</fullName>
    </recommendedName>
</protein>